<feature type="region of interest" description="Disordered" evidence="3">
    <location>
        <begin position="480"/>
        <end position="524"/>
    </location>
</feature>
<dbReference type="EMBL" id="CAJNDS010002518">
    <property type="protein sequence ID" value="CAE7508621.1"/>
    <property type="molecule type" value="Genomic_DNA"/>
</dbReference>
<comment type="similarity">
    <text evidence="1">Belongs to the glycosyltransferase 90 family.</text>
</comment>
<dbReference type="SUPFAM" id="SSF52467">
    <property type="entry name" value="DHS-like NAD/FAD-binding domain"/>
    <property type="match status" value="1"/>
</dbReference>
<reference evidence="5" key="1">
    <citation type="submission" date="2021-02" db="EMBL/GenBank/DDBJ databases">
        <authorList>
            <person name="Dougan E. K."/>
            <person name="Rhodes N."/>
            <person name="Thang M."/>
            <person name="Chan C."/>
        </authorList>
    </citation>
    <scope>NUCLEOTIDE SEQUENCE</scope>
</reference>
<dbReference type="GO" id="GO:0016740">
    <property type="term" value="F:transferase activity"/>
    <property type="evidence" value="ECO:0007669"/>
    <property type="project" value="UniProtKB-KW"/>
</dbReference>
<dbReference type="Proteomes" id="UP000604046">
    <property type="component" value="Unassembled WGS sequence"/>
</dbReference>
<organism evidence="5 6">
    <name type="scientific">Symbiodinium natans</name>
    <dbReference type="NCBI Taxonomy" id="878477"/>
    <lineage>
        <taxon>Eukaryota</taxon>
        <taxon>Sar</taxon>
        <taxon>Alveolata</taxon>
        <taxon>Dinophyceae</taxon>
        <taxon>Suessiales</taxon>
        <taxon>Symbiodiniaceae</taxon>
        <taxon>Symbiodinium</taxon>
    </lineage>
</organism>
<evidence type="ECO:0000256" key="3">
    <source>
        <dbReference type="SAM" id="MobiDB-lite"/>
    </source>
</evidence>
<feature type="region of interest" description="Disordered" evidence="3">
    <location>
        <begin position="407"/>
        <end position="450"/>
    </location>
</feature>
<feature type="compositionally biased region" description="Polar residues" evidence="3">
    <location>
        <begin position="659"/>
        <end position="668"/>
    </location>
</feature>
<dbReference type="OrthoDB" id="424302at2759"/>
<proteinExistence type="inferred from homology"/>
<evidence type="ECO:0000256" key="1">
    <source>
        <dbReference type="ARBA" id="ARBA00010118"/>
    </source>
</evidence>
<name>A0A812SZ69_9DINO</name>
<evidence type="ECO:0000313" key="5">
    <source>
        <dbReference type="EMBL" id="CAE7508621.1"/>
    </source>
</evidence>
<comment type="caution">
    <text evidence="5">The sequence shown here is derived from an EMBL/GenBank/DDBJ whole genome shotgun (WGS) entry which is preliminary data.</text>
</comment>
<feature type="domain" description="Glycosyl transferase CAP10" evidence="4">
    <location>
        <begin position="691"/>
        <end position="1034"/>
    </location>
</feature>
<evidence type="ECO:0000259" key="4">
    <source>
        <dbReference type="Pfam" id="PF05686"/>
    </source>
</evidence>
<accession>A0A812SZ69</accession>
<dbReference type="InterPro" id="IPR006598">
    <property type="entry name" value="CAP10"/>
</dbReference>
<keyword evidence="2" id="KW-0808">Transferase</keyword>
<dbReference type="InterPro" id="IPR051091">
    <property type="entry name" value="O-Glucosyltr/Glycosyltrsf_90"/>
</dbReference>
<protein>
    <recommendedName>
        <fullName evidence="4">Glycosyl transferase CAP10 domain-containing protein</fullName>
    </recommendedName>
</protein>
<dbReference type="InterPro" id="IPR029035">
    <property type="entry name" value="DHS-like_NAD/FAD-binding_dom"/>
</dbReference>
<evidence type="ECO:0000256" key="2">
    <source>
        <dbReference type="ARBA" id="ARBA00022679"/>
    </source>
</evidence>
<dbReference type="PANTHER" id="PTHR12203:SF35">
    <property type="entry name" value="PROTEIN O-GLUCOSYLTRANSFERASE 1"/>
    <property type="match status" value="1"/>
</dbReference>
<dbReference type="AlphaFoldDB" id="A0A812SZ69"/>
<dbReference type="PANTHER" id="PTHR12203">
    <property type="entry name" value="KDEL LYS-ASP-GLU-LEU CONTAINING - RELATED"/>
    <property type="match status" value="1"/>
</dbReference>
<keyword evidence="6" id="KW-1185">Reference proteome</keyword>
<gene>
    <name evidence="5" type="ORF">SNAT2548_LOCUS28485</name>
</gene>
<feature type="region of interest" description="Disordered" evidence="3">
    <location>
        <begin position="621"/>
        <end position="671"/>
    </location>
</feature>
<dbReference type="Pfam" id="PF05686">
    <property type="entry name" value="Glyco_transf_90"/>
    <property type="match status" value="1"/>
</dbReference>
<evidence type="ECO:0000313" key="6">
    <source>
        <dbReference type="Proteomes" id="UP000604046"/>
    </source>
</evidence>
<feature type="compositionally biased region" description="Basic and acidic residues" evidence="3">
    <location>
        <begin position="494"/>
        <end position="517"/>
    </location>
</feature>
<sequence>MDDLPDDDSKLNDAGVFQLPPLSTVAGSLEYGIPAPGVCSPLRELWREHMQADSAGLFDSDPGLAWAFWGFWSRRYLETHPEESCRALAGWGRSMKQGFFCVTSAIDGHWARVVGDEHVWELRGSVSHLQRADGASKIWRVGEGGVAQQLLSGARQSFAAAASSLASLLGAGPPPGPGAAEGSELPASLSVELPPHWNLQPGEAVEVRTLEAVENSNKYGWTPWKRGVAGDSFGIASPAGEALAAHAVRRPKGPDLLRLPGELPRDPEDSSCLARPNVDMHGDSKFVSWRCDRQEHAYYQWRLDGPRSCIVGDVGSSGLDLQVGTFNGPKLVEAADFPHATLVRLGVAGRVPPPWKGRCWHVAGGWRGALRRLSESLGPSESRTATSTPRASLASAGALGDEALVAEGSADAPSSGKEPADAGRPAPKSKEPKESKKSKEAGGLNWDDIPEYDIDEEDALDKVVNFAAGVYTRAAQAVETIQPDSQSGEEDNESEHSEAGEGNHSEVGGEGRAETATRNHSASATSHMNWLDSLLNIGPAGFLDSGGVLAQRTDQRVNRRSWKSTGALILDPSAGILGLAAGFRAKGLFLHMRNGLPKSTAPPQLQQIAAELAVQGEVLEPSAATSSAAPDSASFPEAPAAWTPPAQAPTDVPVAPDSASVSRSTSRPTPVESALLPLPGKCVAEFLDPPCDMFKLIRYGMSNWRDKQVRPEQVDLQTSFTENDKKEALVGSFGGRLYLAYRERRERMADAVIFAEVLDLLAEISAHVELDVEFVIHTSDIPVVAKSADKVCGHSDRFVFSTSSGPLFCDVAMGPGIRSAGVIRTGNDLRTSDMPYEQKINRGFWRGSPYPARRCGSWKKSPRILMPKASLKYPDVLNASVSKIGCNSLEPADMCREINKMTPHRVPFLEQLKYRFLLTSAPICTYTGRVYAFVASNSVVAMFSNGRHGVSQAIYAALQDNVHVKLVHGKAFVEELRSMQASWKELAALPPRAQSVFDWATSKDVQICYMYELLRAYRTKLAYKPSSEGTIARLLKTRTSSCGDKSYRPGADSVRADKGRRSYCIESWPVPVNASAMGEAAFAEWCAQVRARAPKF</sequence>
<feature type="compositionally biased region" description="Basic and acidic residues" evidence="3">
    <location>
        <begin position="428"/>
        <end position="440"/>
    </location>
</feature>
<feature type="compositionally biased region" description="Low complexity" evidence="3">
    <location>
        <begin position="621"/>
        <end position="649"/>
    </location>
</feature>